<feature type="transmembrane region" description="Helical" evidence="4">
    <location>
        <begin position="187"/>
        <end position="209"/>
    </location>
</feature>
<evidence type="ECO:0000259" key="5">
    <source>
        <dbReference type="PROSITE" id="PS01124"/>
    </source>
</evidence>
<dbReference type="PROSITE" id="PS00041">
    <property type="entry name" value="HTH_ARAC_FAMILY_1"/>
    <property type="match status" value="1"/>
</dbReference>
<feature type="transmembrane region" description="Helical" evidence="4">
    <location>
        <begin position="35"/>
        <end position="59"/>
    </location>
</feature>
<dbReference type="InterPro" id="IPR009057">
    <property type="entry name" value="Homeodomain-like_sf"/>
</dbReference>
<comment type="caution">
    <text evidence="6">The sequence shown here is derived from an EMBL/GenBank/DDBJ whole genome shotgun (WGS) entry which is preliminary data.</text>
</comment>
<dbReference type="GO" id="GO:0003700">
    <property type="term" value="F:DNA-binding transcription factor activity"/>
    <property type="evidence" value="ECO:0007669"/>
    <property type="project" value="InterPro"/>
</dbReference>
<feature type="transmembrane region" description="Helical" evidence="4">
    <location>
        <begin position="65"/>
        <end position="89"/>
    </location>
</feature>
<gene>
    <name evidence="6" type="ORF">CEX98_06340</name>
</gene>
<keyword evidence="2 6" id="KW-0238">DNA-binding</keyword>
<keyword evidence="3" id="KW-0804">Transcription</keyword>
<dbReference type="Gene3D" id="1.10.10.60">
    <property type="entry name" value="Homeodomain-like"/>
    <property type="match status" value="2"/>
</dbReference>
<feature type="transmembrane region" description="Helical" evidence="4">
    <location>
        <begin position="96"/>
        <end position="114"/>
    </location>
</feature>
<evidence type="ECO:0000256" key="3">
    <source>
        <dbReference type="ARBA" id="ARBA00023163"/>
    </source>
</evidence>
<dbReference type="GO" id="GO:0043565">
    <property type="term" value="F:sequence-specific DNA binding"/>
    <property type="evidence" value="ECO:0007669"/>
    <property type="project" value="InterPro"/>
</dbReference>
<protein>
    <submittedName>
        <fullName evidence="6">DNA-binding protein</fullName>
    </submittedName>
</protein>
<reference evidence="7" key="1">
    <citation type="journal article" date="2019" name="Genome Announc.">
        <title>Draft Genome Sequence of Pseudoalteromonas piscicida Strain 36Y ROTHPW, an Hypersaline Seawater Isolate from the South Coast of Sonora, Mexico.</title>
        <authorList>
            <person name="Sanchez-Diaz R."/>
            <person name="Molina-Garza Z.J."/>
            <person name="Cruz-Suarez L.E."/>
            <person name="Selvin J."/>
            <person name="Kiran G.S."/>
            <person name="Ibarra-Gamez J.C."/>
            <person name="Gomez-Gil B."/>
            <person name="Galaviz-Silva L."/>
        </authorList>
    </citation>
    <scope>NUCLEOTIDE SEQUENCE [LARGE SCALE GENOMIC DNA]</scope>
    <source>
        <strain evidence="7">36Y_RITHPW</strain>
    </source>
</reference>
<dbReference type="PANTHER" id="PTHR43280:SF29">
    <property type="entry name" value="ARAC-FAMILY TRANSCRIPTIONAL REGULATOR"/>
    <property type="match status" value="1"/>
</dbReference>
<dbReference type="PANTHER" id="PTHR43280">
    <property type="entry name" value="ARAC-FAMILY TRANSCRIPTIONAL REGULATOR"/>
    <property type="match status" value="1"/>
</dbReference>
<dbReference type="SMART" id="SM00342">
    <property type="entry name" value="HTH_ARAC"/>
    <property type="match status" value="1"/>
</dbReference>
<keyword evidence="1" id="KW-0805">Transcription regulation</keyword>
<keyword evidence="4" id="KW-1133">Transmembrane helix</keyword>
<evidence type="ECO:0000256" key="2">
    <source>
        <dbReference type="ARBA" id="ARBA00023125"/>
    </source>
</evidence>
<keyword evidence="4" id="KW-0472">Membrane</keyword>
<feature type="transmembrane region" description="Helical" evidence="4">
    <location>
        <begin position="163"/>
        <end position="181"/>
    </location>
</feature>
<feature type="domain" description="HTH araC/xylS-type" evidence="5">
    <location>
        <begin position="230"/>
        <end position="335"/>
    </location>
</feature>
<sequence>MDFNTHLLFFFSLVGVFNGFILSALLLIKFPETKALRWVSVLLILLCIRIGKSVLFYFNPELDKTILQIGLSAYFLLGPCLLNFVLASYSQTRARYLTIHFLALSGFIIGFGILTPYQLNPEIWQTWGYKGSSYLWLGYLLISSYTFYRLATPKNANSKAEFHLSLVVICGCWLIWAAYFFSSFTSYITGALTFSLVLYLSILFTPKLLRKPTSSEQKYANTHISDDEYNQLVAKLETLMSQGKLFTEPDLTLPRLAKRLGTSHNKLSQIVNRHYHCNFKQYLNGLRVEYAKHLLSSTDMPLEQLALECGFNSASTFFAAFKKLTGYSPNSFKHSENILSDS</sequence>
<name>A0A2A5JT36_PSEO7</name>
<feature type="transmembrane region" description="Helical" evidence="4">
    <location>
        <begin position="134"/>
        <end position="151"/>
    </location>
</feature>
<evidence type="ECO:0000256" key="4">
    <source>
        <dbReference type="SAM" id="Phobius"/>
    </source>
</evidence>
<evidence type="ECO:0000313" key="7">
    <source>
        <dbReference type="Proteomes" id="UP000228621"/>
    </source>
</evidence>
<dbReference type="PROSITE" id="PS01124">
    <property type="entry name" value="HTH_ARAC_FAMILY_2"/>
    <property type="match status" value="1"/>
</dbReference>
<evidence type="ECO:0000313" key="6">
    <source>
        <dbReference type="EMBL" id="PCK32634.1"/>
    </source>
</evidence>
<keyword evidence="7" id="KW-1185">Reference proteome</keyword>
<dbReference type="AlphaFoldDB" id="A0A2A5JT36"/>
<dbReference type="InterPro" id="IPR018062">
    <property type="entry name" value="HTH_AraC-typ_CS"/>
</dbReference>
<accession>A0A2A5JT36</accession>
<dbReference type="SUPFAM" id="SSF46689">
    <property type="entry name" value="Homeodomain-like"/>
    <property type="match status" value="1"/>
</dbReference>
<evidence type="ECO:0000256" key="1">
    <source>
        <dbReference type="ARBA" id="ARBA00023015"/>
    </source>
</evidence>
<dbReference type="EMBL" id="NKHF01000027">
    <property type="protein sequence ID" value="PCK32634.1"/>
    <property type="molecule type" value="Genomic_DNA"/>
</dbReference>
<organism evidence="6 7">
    <name type="scientific">Pseudoalteromonas piscicida</name>
    <dbReference type="NCBI Taxonomy" id="43662"/>
    <lineage>
        <taxon>Bacteria</taxon>
        <taxon>Pseudomonadati</taxon>
        <taxon>Pseudomonadota</taxon>
        <taxon>Gammaproteobacteria</taxon>
        <taxon>Alteromonadales</taxon>
        <taxon>Pseudoalteromonadaceae</taxon>
        <taxon>Pseudoalteromonas</taxon>
    </lineage>
</organism>
<dbReference type="InterPro" id="IPR020449">
    <property type="entry name" value="Tscrpt_reg_AraC-type_HTH"/>
</dbReference>
<keyword evidence="4" id="KW-0812">Transmembrane</keyword>
<dbReference type="PRINTS" id="PR00032">
    <property type="entry name" value="HTHARAC"/>
</dbReference>
<dbReference type="OrthoDB" id="6283866at2"/>
<dbReference type="RefSeq" id="WP_099641275.1">
    <property type="nucleotide sequence ID" value="NZ_NKHF01000027.1"/>
</dbReference>
<dbReference type="Pfam" id="PF12833">
    <property type="entry name" value="HTH_18"/>
    <property type="match status" value="1"/>
</dbReference>
<proteinExistence type="predicted"/>
<feature type="transmembrane region" description="Helical" evidence="4">
    <location>
        <begin position="6"/>
        <end position="28"/>
    </location>
</feature>
<dbReference type="InterPro" id="IPR018060">
    <property type="entry name" value="HTH_AraC"/>
</dbReference>
<dbReference type="Proteomes" id="UP000228621">
    <property type="component" value="Unassembled WGS sequence"/>
</dbReference>